<organism evidence="2 3">
    <name type="scientific">Phytophthora megakarya</name>
    <dbReference type="NCBI Taxonomy" id="4795"/>
    <lineage>
        <taxon>Eukaryota</taxon>
        <taxon>Sar</taxon>
        <taxon>Stramenopiles</taxon>
        <taxon>Oomycota</taxon>
        <taxon>Peronosporomycetes</taxon>
        <taxon>Peronosporales</taxon>
        <taxon>Peronosporaceae</taxon>
        <taxon>Phytophthora</taxon>
    </lineage>
</organism>
<feature type="compositionally biased region" description="Basic residues" evidence="1">
    <location>
        <begin position="189"/>
        <end position="201"/>
    </location>
</feature>
<feature type="compositionally biased region" description="Acidic residues" evidence="1">
    <location>
        <begin position="222"/>
        <end position="237"/>
    </location>
</feature>
<dbReference type="AlphaFoldDB" id="A0A225X2A5"/>
<evidence type="ECO:0000313" key="2">
    <source>
        <dbReference type="EMBL" id="OWZ24056.1"/>
    </source>
</evidence>
<protein>
    <submittedName>
        <fullName evidence="2">Uncharacterized protein</fullName>
    </submittedName>
</protein>
<proteinExistence type="predicted"/>
<name>A0A225X2A5_9STRA</name>
<evidence type="ECO:0000313" key="3">
    <source>
        <dbReference type="Proteomes" id="UP000198211"/>
    </source>
</evidence>
<feature type="region of interest" description="Disordered" evidence="1">
    <location>
        <begin position="166"/>
        <end position="237"/>
    </location>
</feature>
<dbReference type="Proteomes" id="UP000198211">
    <property type="component" value="Unassembled WGS sequence"/>
</dbReference>
<dbReference type="EMBL" id="NBNE01000031">
    <property type="protein sequence ID" value="OWZ24056.1"/>
    <property type="molecule type" value="Genomic_DNA"/>
</dbReference>
<accession>A0A225X2A5</accession>
<keyword evidence="3" id="KW-1185">Reference proteome</keyword>
<dbReference type="OrthoDB" id="118112at2759"/>
<reference evidence="3" key="1">
    <citation type="submission" date="2017-03" db="EMBL/GenBank/DDBJ databases">
        <title>Phytopthora megakarya and P. palmivora, two closely related causual agents of cacao black pod achieved similar genome size and gene model numbers by different mechanisms.</title>
        <authorList>
            <person name="Ali S."/>
            <person name="Shao J."/>
            <person name="Larry D.J."/>
            <person name="Kronmiller B."/>
            <person name="Shen D."/>
            <person name="Strem M.D."/>
            <person name="Melnick R.L."/>
            <person name="Guiltinan M.J."/>
            <person name="Tyler B.M."/>
            <person name="Meinhardt L.W."/>
            <person name="Bailey B.A."/>
        </authorList>
    </citation>
    <scope>NUCLEOTIDE SEQUENCE [LARGE SCALE GENOMIC DNA]</scope>
    <source>
        <strain evidence="3">zdho120</strain>
    </source>
</reference>
<sequence length="447" mass="49811">MRRGGRRLVREDERVVYHDLDTDAHRRELLLSPDVSAPAQSRAATKAGDQIFPRQQQQLFNLDDSEGEEEGNPFATLLQQQAQNAQAAEEAATVEKDNSFLLATNATETRQPVANHRSILKPSQPRATARAVKKKLGFEAAGSCWQLMQRRHDNLATARAAKKKLGFEAAGSRPDRWSTRKPSALDTKNRRKSLGAIQKRRSQLEASAAKRRKSMPPSPMDDSLDALPDENPTDGDAILDTEHQMRAEPFTPHIFSPSKPSTSTANGRKPKSDAISKIRGNMGDVIRKAIRKRNRDLTLLRSHGQHLLPQQNSHSSTGTTGAVESIQDRPCVVVCLKRLCAVTPHSVSYECQIHEVTAQLEEPVASVLKDKHTMVVEVLFQPQAVEYLKLSSGKLLKIYQPFHFVEEKVATGSTSKIKWFLLSTQLTEVDQGSHDCRNRLDQCARTS</sequence>
<gene>
    <name evidence="2" type="ORF">PHMEG_000992</name>
</gene>
<evidence type="ECO:0000256" key="1">
    <source>
        <dbReference type="SAM" id="MobiDB-lite"/>
    </source>
</evidence>
<comment type="caution">
    <text evidence="2">The sequence shown here is derived from an EMBL/GenBank/DDBJ whole genome shotgun (WGS) entry which is preliminary data.</text>
</comment>
<feature type="region of interest" description="Disordered" evidence="1">
    <location>
        <begin position="249"/>
        <end position="275"/>
    </location>
</feature>